<reference evidence="2" key="1">
    <citation type="submission" date="2024-06" db="EMBL/GenBank/DDBJ databases">
        <authorList>
            <person name="Coelho C."/>
            <person name="Bento M."/>
            <person name="Garcia E."/>
            <person name="Camelo A."/>
            <person name="Brandao I."/>
            <person name="Espirito Santo C."/>
            <person name="Trovao J."/>
            <person name="Verissimo A."/>
            <person name="Costa J."/>
            <person name="Tiago I."/>
        </authorList>
    </citation>
    <scope>NUCLEOTIDE SEQUENCE</scope>
    <source>
        <strain evidence="2">KWT182</strain>
    </source>
</reference>
<gene>
    <name evidence="2" type="ORF">ABK905_11420</name>
</gene>
<protein>
    <submittedName>
        <fullName evidence="2">Proline racemase family protein</fullName>
    </submittedName>
</protein>
<dbReference type="EMBL" id="CP157947">
    <property type="protein sequence ID" value="XBS71483.1"/>
    <property type="molecule type" value="Genomic_DNA"/>
</dbReference>
<dbReference type="PIRSF" id="PIRSF029792">
    <property type="entry name" value="Pro_racemase"/>
    <property type="match status" value="1"/>
</dbReference>
<comment type="similarity">
    <text evidence="1">Belongs to the proline racemase family.</text>
</comment>
<name>A0AAU7QEG5_9GAMM</name>
<dbReference type="Pfam" id="PF05544">
    <property type="entry name" value="Pro_racemase"/>
    <property type="match status" value="1"/>
</dbReference>
<evidence type="ECO:0000313" key="2">
    <source>
        <dbReference type="EMBL" id="XBS71483.1"/>
    </source>
</evidence>
<organism evidence="2">
    <name type="scientific">Acerihabitans sp. KWT182</name>
    <dbReference type="NCBI Taxonomy" id="3157919"/>
    <lineage>
        <taxon>Bacteria</taxon>
        <taxon>Pseudomonadati</taxon>
        <taxon>Pseudomonadota</taxon>
        <taxon>Gammaproteobacteria</taxon>
        <taxon>Enterobacterales</taxon>
        <taxon>Pectobacteriaceae</taxon>
        <taxon>Acerihabitans</taxon>
    </lineage>
</organism>
<dbReference type="PANTHER" id="PTHR33442:SF5">
    <property type="entry name" value="BIFUNCTIONAL TRANS-3-HYDROXY-L-PROLINE DEHYDRATASE_2-EPIMERASE"/>
    <property type="match status" value="1"/>
</dbReference>
<evidence type="ECO:0000256" key="1">
    <source>
        <dbReference type="ARBA" id="ARBA00007529"/>
    </source>
</evidence>
<dbReference type="AlphaFoldDB" id="A0AAU7QEG5"/>
<dbReference type="Gene3D" id="3.10.310.10">
    <property type="entry name" value="Diaminopimelate Epimerase, Chain A, domain 1"/>
    <property type="match status" value="2"/>
</dbReference>
<accession>A0AAU7QEG5</accession>
<dbReference type="SFLD" id="SFLDS00028">
    <property type="entry name" value="Proline_Racemase"/>
    <property type="match status" value="1"/>
</dbReference>
<sequence>MKSTVQYTVIDAHSAGAPARVVIGGVAPVPGDRISEKRAYLMEHRDDIRKLLMYEPRGSSEMCGSILMQPCDPRADIGIVFIETGGWPLMCGAGTIGAATVMVENGYVDVVEPLSRILFDTPAGLVTAEVEVADGVVKGVTIQNVASYMVAADQTVDVPAHGPVMVDIVYGGNYYALVSAAGLGLDVRPALAEKLLIAGRGIRDGVNRALSKLDPVTGKTFHVPMVIFTEEQNSAGSFRNLVFFGESGVDRSPGGTGTSARMAQRFYRGQQRSGDRFLHESIIGSVFEGTFVETTMVNNVEAIIPKIRGRAHIIAQSTFLLDPRDPFTEGFGVGYGSDAKPPTHLTD</sequence>
<proteinExistence type="inferred from homology"/>
<dbReference type="GO" id="GO:0047580">
    <property type="term" value="F:4-hydroxyproline epimerase activity"/>
    <property type="evidence" value="ECO:0007669"/>
    <property type="project" value="TreeGrafter"/>
</dbReference>
<dbReference type="SUPFAM" id="SSF54506">
    <property type="entry name" value="Diaminopimelate epimerase-like"/>
    <property type="match status" value="1"/>
</dbReference>
<dbReference type="InterPro" id="IPR008794">
    <property type="entry name" value="Pro_racemase_fam"/>
</dbReference>
<dbReference type="FunFam" id="3.10.310.10:FF:000003">
    <property type="entry name" value="Proline racemase"/>
    <property type="match status" value="1"/>
</dbReference>
<dbReference type="PANTHER" id="PTHR33442">
    <property type="entry name" value="TRANS-3-HYDROXY-L-PROLINE DEHYDRATASE"/>
    <property type="match status" value="1"/>
</dbReference>